<dbReference type="InterPro" id="IPR003439">
    <property type="entry name" value="ABC_transporter-like_ATP-bd"/>
</dbReference>
<keyword evidence="4" id="KW-0067">ATP-binding</keyword>
<dbReference type="GO" id="GO:0005524">
    <property type="term" value="F:ATP binding"/>
    <property type="evidence" value="ECO:0007669"/>
    <property type="project" value="UniProtKB-KW"/>
</dbReference>
<dbReference type="PROSITE" id="PS50893">
    <property type="entry name" value="ABC_TRANSPORTER_2"/>
    <property type="match status" value="1"/>
</dbReference>
<organism evidence="7 8">
    <name type="scientific">Carbonactinospora thermoautotrophica</name>
    <dbReference type="NCBI Taxonomy" id="1469144"/>
    <lineage>
        <taxon>Bacteria</taxon>
        <taxon>Bacillati</taxon>
        <taxon>Actinomycetota</taxon>
        <taxon>Actinomycetes</taxon>
        <taxon>Kitasatosporales</taxon>
        <taxon>Carbonactinosporaceae</taxon>
        <taxon>Carbonactinospora</taxon>
    </lineage>
</organism>
<dbReference type="InterPro" id="IPR050153">
    <property type="entry name" value="Metal_Ion_Import_ABC"/>
</dbReference>
<gene>
    <name evidence="7" type="ORF">TH66_14445</name>
</gene>
<keyword evidence="2" id="KW-0813">Transport</keyword>
<evidence type="ECO:0000256" key="2">
    <source>
        <dbReference type="ARBA" id="ARBA00022448"/>
    </source>
</evidence>
<feature type="domain" description="ABC transporter" evidence="6">
    <location>
        <begin position="2"/>
        <end position="236"/>
    </location>
</feature>
<evidence type="ECO:0000313" key="7">
    <source>
        <dbReference type="EMBL" id="KWX00534.1"/>
    </source>
</evidence>
<proteinExistence type="inferred from homology"/>
<comment type="similarity">
    <text evidence="1">Belongs to the ABC transporter superfamily.</text>
</comment>
<dbReference type="AlphaFoldDB" id="A0A132MRW1"/>
<dbReference type="GO" id="GO:0016887">
    <property type="term" value="F:ATP hydrolysis activity"/>
    <property type="evidence" value="ECO:0007669"/>
    <property type="project" value="InterPro"/>
</dbReference>
<accession>A0A132MRW1</accession>
<dbReference type="InterPro" id="IPR003593">
    <property type="entry name" value="AAA+_ATPase"/>
</dbReference>
<feature type="region of interest" description="Disordered" evidence="5">
    <location>
        <begin position="217"/>
        <end position="241"/>
    </location>
</feature>
<dbReference type="InterPro" id="IPR017871">
    <property type="entry name" value="ABC_transporter-like_CS"/>
</dbReference>
<dbReference type="Gene3D" id="3.40.50.300">
    <property type="entry name" value="P-loop containing nucleotide triphosphate hydrolases"/>
    <property type="match status" value="1"/>
</dbReference>
<comment type="caution">
    <text evidence="7">The sequence shown here is derived from an EMBL/GenBank/DDBJ whole genome shotgun (WGS) entry which is preliminary data.</text>
</comment>
<evidence type="ECO:0000256" key="5">
    <source>
        <dbReference type="SAM" id="MobiDB-lite"/>
    </source>
</evidence>
<dbReference type="PANTHER" id="PTHR42734">
    <property type="entry name" value="METAL TRANSPORT SYSTEM ATP-BINDING PROTEIN TM_0124-RELATED"/>
    <property type="match status" value="1"/>
</dbReference>
<dbReference type="SUPFAM" id="SSF52540">
    <property type="entry name" value="P-loop containing nucleoside triphosphate hydrolases"/>
    <property type="match status" value="1"/>
</dbReference>
<dbReference type="CDD" id="cd03235">
    <property type="entry name" value="ABC_Metallic_Cations"/>
    <property type="match status" value="1"/>
</dbReference>
<reference evidence="7 8" key="1">
    <citation type="submission" date="2015-02" db="EMBL/GenBank/DDBJ databases">
        <title>Physiological reanalysis, assessment of diazotrophy, and genome sequences of multiple isolates of Streptomyces thermoautotrophicus.</title>
        <authorList>
            <person name="MacKellar D.C."/>
            <person name="Lieber L."/>
            <person name="Norman J."/>
            <person name="Bolger A."/>
            <person name="Tobin C."/>
            <person name="Murray J.W."/>
            <person name="Prell J."/>
        </authorList>
    </citation>
    <scope>NUCLEOTIDE SEQUENCE [LARGE SCALE GENOMIC DNA]</scope>
    <source>
        <strain evidence="7 8">UBT1</strain>
    </source>
</reference>
<sequence>MVRVSGGVVAFGGRPILHGVDLDVRRGEVMALLGANGSGKSTLVRALVGLVPLSAGQVELFGTPLPRFRDWHRVGYVPQRASAAAGVPATVREVVASGRLSRLPWWRPASRHDREAVERALETVGLAHRARDSVAKLSGGQQQRVLIARALAGEPEVLLLDEPTAGVDLPSQQAFADTLRTLIGVGTTILLVSHELGPLEPLIERAVVLRDGRVVHDGPPPSPVGHHAHPEHTHVHPHGARSEAGWFL</sequence>
<protein>
    <submittedName>
        <fullName evidence="7">ABC transporter</fullName>
    </submittedName>
</protein>
<keyword evidence="3" id="KW-0547">Nucleotide-binding</keyword>
<dbReference type="InterPro" id="IPR027417">
    <property type="entry name" value="P-loop_NTPase"/>
</dbReference>
<dbReference type="PROSITE" id="PS00211">
    <property type="entry name" value="ABC_TRANSPORTER_1"/>
    <property type="match status" value="1"/>
</dbReference>
<dbReference type="Proteomes" id="UP000070659">
    <property type="component" value="Unassembled WGS sequence"/>
</dbReference>
<dbReference type="SMART" id="SM00382">
    <property type="entry name" value="AAA"/>
    <property type="match status" value="1"/>
</dbReference>
<evidence type="ECO:0000259" key="6">
    <source>
        <dbReference type="PROSITE" id="PS50893"/>
    </source>
</evidence>
<dbReference type="EMBL" id="JYIJ01000018">
    <property type="protein sequence ID" value="KWX00534.1"/>
    <property type="molecule type" value="Genomic_DNA"/>
</dbReference>
<name>A0A132MRW1_9ACTN</name>
<dbReference type="PATRIC" id="fig|1469144.8.peg.1887"/>
<evidence type="ECO:0000256" key="4">
    <source>
        <dbReference type="ARBA" id="ARBA00022840"/>
    </source>
</evidence>
<evidence type="ECO:0000313" key="8">
    <source>
        <dbReference type="Proteomes" id="UP000070659"/>
    </source>
</evidence>
<evidence type="ECO:0000256" key="1">
    <source>
        <dbReference type="ARBA" id="ARBA00005417"/>
    </source>
</evidence>
<dbReference type="Pfam" id="PF00005">
    <property type="entry name" value="ABC_tran"/>
    <property type="match status" value="1"/>
</dbReference>
<evidence type="ECO:0000256" key="3">
    <source>
        <dbReference type="ARBA" id="ARBA00022741"/>
    </source>
</evidence>
<dbReference type="PANTHER" id="PTHR42734:SF5">
    <property type="entry name" value="IRON TRANSPORT SYSTEM ATP-BINDING PROTEIN HI_0361-RELATED"/>
    <property type="match status" value="1"/>
</dbReference>